<organism evidence="2 3">
    <name type="scientific">Alteriqipengyuania abyssalis</name>
    <dbReference type="NCBI Taxonomy" id="2860200"/>
    <lineage>
        <taxon>Bacteria</taxon>
        <taxon>Pseudomonadati</taxon>
        <taxon>Pseudomonadota</taxon>
        <taxon>Alphaproteobacteria</taxon>
        <taxon>Sphingomonadales</taxon>
        <taxon>Erythrobacteraceae</taxon>
        <taxon>Alteriqipengyuania</taxon>
    </lineage>
</organism>
<comment type="caution">
    <text evidence="2">The sequence shown here is derived from an EMBL/GenBank/DDBJ whole genome shotgun (WGS) entry which is preliminary data.</text>
</comment>
<dbReference type="Proteomes" id="UP000759298">
    <property type="component" value="Unassembled WGS sequence"/>
</dbReference>
<proteinExistence type="predicted"/>
<dbReference type="RefSeq" id="WP_222823536.1">
    <property type="nucleotide sequence ID" value="NZ_JAHWXP010000001.1"/>
</dbReference>
<feature type="compositionally biased region" description="Pro residues" evidence="1">
    <location>
        <begin position="61"/>
        <end position="72"/>
    </location>
</feature>
<dbReference type="SUPFAM" id="SSF52141">
    <property type="entry name" value="Uracil-DNA glycosylase-like"/>
    <property type="match status" value="1"/>
</dbReference>
<name>A0ABS7P9P0_9SPHN</name>
<gene>
    <name evidence="2" type="ORF">KYN89_01785</name>
</gene>
<dbReference type="Gene3D" id="3.40.470.10">
    <property type="entry name" value="Uracil-DNA glycosylase-like domain"/>
    <property type="match status" value="1"/>
</dbReference>
<reference evidence="2 3" key="1">
    <citation type="submission" date="2021-07" db="EMBL/GenBank/DDBJ databases">
        <title>Alteriqipengyuania abyssalis NZ-12B nov, sp.nov isolated from deep sea sponge in pacific ocean.</title>
        <authorList>
            <person name="Tareen S."/>
            <person name="Wink J."/>
        </authorList>
    </citation>
    <scope>NUCLEOTIDE SEQUENCE [LARGE SCALE GENOMIC DNA]</scope>
    <source>
        <strain evidence="2 3">NZ-12B</strain>
    </source>
</reference>
<protein>
    <recommendedName>
        <fullName evidence="4">Uracil-DNA glycosylase</fullName>
    </recommendedName>
</protein>
<accession>A0ABS7P9P0</accession>
<evidence type="ECO:0008006" key="4">
    <source>
        <dbReference type="Google" id="ProtNLM"/>
    </source>
</evidence>
<evidence type="ECO:0000313" key="2">
    <source>
        <dbReference type="EMBL" id="MBY8335769.1"/>
    </source>
</evidence>
<dbReference type="InterPro" id="IPR036895">
    <property type="entry name" value="Uracil-DNA_glycosylase-like_sf"/>
</dbReference>
<evidence type="ECO:0000256" key="1">
    <source>
        <dbReference type="SAM" id="MobiDB-lite"/>
    </source>
</evidence>
<sequence>MADHSFHPENLREAFAASLDWWADAGVLEHVEDAPSGWLKEADGKGDAQTTQSDRATDAPSAPPPPPPPPPNRTALSRFIASGSGGAAHPGDPAQWPDDLDAFRAWWMESDALDPPGSYPRVAPRGPAQAQVMLLIDQPAGEDLLGEPAAILAANMLRAMGFASDAAYFASVLPRHTLRPEWDAVGRAGYGKLAQHHVALVRPAQVIVLGERVWSLLAHEMAQEDKALTTISHGGGKAPVFAMPDFASLLRSPAKRAQTWTRWLNRSDPAQ</sequence>
<feature type="region of interest" description="Disordered" evidence="1">
    <location>
        <begin position="37"/>
        <end position="95"/>
    </location>
</feature>
<keyword evidence="3" id="KW-1185">Reference proteome</keyword>
<dbReference type="EMBL" id="JAHWXP010000001">
    <property type="protein sequence ID" value="MBY8335769.1"/>
    <property type="molecule type" value="Genomic_DNA"/>
</dbReference>
<evidence type="ECO:0000313" key="3">
    <source>
        <dbReference type="Proteomes" id="UP000759298"/>
    </source>
</evidence>